<dbReference type="Proteomes" id="UP001153269">
    <property type="component" value="Unassembled WGS sequence"/>
</dbReference>
<gene>
    <name evidence="1" type="ORF">PLEPLA_LOCUS25946</name>
</gene>
<organism evidence="1 2">
    <name type="scientific">Pleuronectes platessa</name>
    <name type="common">European plaice</name>
    <dbReference type="NCBI Taxonomy" id="8262"/>
    <lineage>
        <taxon>Eukaryota</taxon>
        <taxon>Metazoa</taxon>
        <taxon>Chordata</taxon>
        <taxon>Craniata</taxon>
        <taxon>Vertebrata</taxon>
        <taxon>Euteleostomi</taxon>
        <taxon>Actinopterygii</taxon>
        <taxon>Neopterygii</taxon>
        <taxon>Teleostei</taxon>
        <taxon>Neoteleostei</taxon>
        <taxon>Acanthomorphata</taxon>
        <taxon>Carangaria</taxon>
        <taxon>Pleuronectiformes</taxon>
        <taxon>Pleuronectoidei</taxon>
        <taxon>Pleuronectidae</taxon>
        <taxon>Pleuronectes</taxon>
    </lineage>
</organism>
<evidence type="ECO:0000313" key="1">
    <source>
        <dbReference type="EMBL" id="CAB1437969.1"/>
    </source>
</evidence>
<comment type="caution">
    <text evidence="1">The sequence shown here is derived from an EMBL/GenBank/DDBJ whole genome shotgun (WGS) entry which is preliminary data.</text>
</comment>
<name>A0A9N7YUF4_PLEPL</name>
<proteinExistence type="predicted"/>
<sequence length="152" mass="16865">MLCSAISAYERTCTVLGLNISEWRPALHCATSDPCEELNCTENEWCGQKDGVHGCFCDERHHRPNNESYDSSISCVSSSGTMSVSRCQLFEAGFHSDALHLREDSCKGALQNGRLVFDFDNTSVTAARSSRAMEPISSMRIPSRAMWTLTMD</sequence>
<protein>
    <submittedName>
        <fullName evidence="1">Uncharacterized protein</fullName>
    </submittedName>
</protein>
<reference evidence="1" key="1">
    <citation type="submission" date="2020-03" db="EMBL/GenBank/DDBJ databases">
        <authorList>
            <person name="Weist P."/>
        </authorList>
    </citation>
    <scope>NUCLEOTIDE SEQUENCE</scope>
</reference>
<accession>A0A9N7YUF4</accession>
<evidence type="ECO:0000313" key="2">
    <source>
        <dbReference type="Proteomes" id="UP001153269"/>
    </source>
</evidence>
<keyword evidence="2" id="KW-1185">Reference proteome</keyword>
<dbReference type="AlphaFoldDB" id="A0A9N7YUF4"/>
<dbReference type="EMBL" id="CADEAL010002090">
    <property type="protein sequence ID" value="CAB1437969.1"/>
    <property type="molecule type" value="Genomic_DNA"/>
</dbReference>